<dbReference type="AlphaFoldDB" id="A0A542BUS6"/>
<gene>
    <name evidence="1" type="ORF">FHU10_2754</name>
</gene>
<evidence type="ECO:0000313" key="1">
    <source>
        <dbReference type="EMBL" id="TVZ70199.1"/>
    </source>
</evidence>
<protein>
    <submittedName>
        <fullName evidence="1">Uncharacterized protein</fullName>
    </submittedName>
</protein>
<proteinExistence type="predicted"/>
<name>A0A542BUS6_SERFO</name>
<comment type="caution">
    <text evidence="1">The sequence shown here is derived from an EMBL/GenBank/DDBJ whole genome shotgun (WGS) entry which is preliminary data.</text>
</comment>
<reference evidence="1" key="1">
    <citation type="submission" date="2019-06" db="EMBL/GenBank/DDBJ databases">
        <authorList>
            <person name="Deangelis K."/>
            <person name="Huntemann M."/>
            <person name="Clum A."/>
            <person name="Pillay M."/>
            <person name="Palaniappan K."/>
            <person name="Varghese N."/>
            <person name="Mikhailova N."/>
            <person name="Stamatis D."/>
            <person name="Reddy T."/>
            <person name="Daum C."/>
            <person name="Shapiro N."/>
            <person name="Ivanova N."/>
            <person name="Kyrpides N."/>
            <person name="Woyke T."/>
        </authorList>
    </citation>
    <scope>NUCLEOTIDE SEQUENCE [LARGE SCALE GENOMIC DNA]</scope>
    <source>
        <strain evidence="1">128R</strain>
    </source>
</reference>
<sequence>MSPLQTDNKVVLSVSEVTGKFSPTLNMPCSAPYAVMTRPFRAAAKAAFKSAPDSLRPRCMGR</sequence>
<reference evidence="1" key="2">
    <citation type="submission" date="2019-08" db="EMBL/GenBank/DDBJ databases">
        <title>Investigation of anaerobic lignin degradation for improved lignocellulosic biofuels.</title>
        <authorList>
            <person name="Deangelis K.PhD."/>
        </authorList>
    </citation>
    <scope>NUCLEOTIDE SEQUENCE [LARGE SCALE GENOMIC DNA]</scope>
    <source>
        <strain evidence="1">128R</strain>
    </source>
</reference>
<organism evidence="1">
    <name type="scientific">Serratia fonticola</name>
    <dbReference type="NCBI Taxonomy" id="47917"/>
    <lineage>
        <taxon>Bacteria</taxon>
        <taxon>Pseudomonadati</taxon>
        <taxon>Pseudomonadota</taxon>
        <taxon>Gammaproteobacteria</taxon>
        <taxon>Enterobacterales</taxon>
        <taxon>Yersiniaceae</taxon>
        <taxon>Serratia</taxon>
    </lineage>
</organism>
<accession>A0A542BUS6</accession>
<dbReference type="EMBL" id="VISQ01000001">
    <property type="protein sequence ID" value="TVZ70199.1"/>
    <property type="molecule type" value="Genomic_DNA"/>
</dbReference>